<feature type="domain" description="SH3" evidence="4">
    <location>
        <begin position="198"/>
        <end position="235"/>
    </location>
</feature>
<reference evidence="5" key="1">
    <citation type="submission" date="2020-05" db="EMBL/GenBank/DDBJ databases">
        <title>Phylogenomic resolution of chytrid fungi.</title>
        <authorList>
            <person name="Stajich J.E."/>
            <person name="Amses K."/>
            <person name="Simmons R."/>
            <person name="Seto K."/>
            <person name="Myers J."/>
            <person name="Bonds A."/>
            <person name="Quandt C.A."/>
            <person name="Barry K."/>
            <person name="Liu P."/>
            <person name="Grigoriev I."/>
            <person name="Longcore J.E."/>
            <person name="James T.Y."/>
        </authorList>
    </citation>
    <scope>NUCLEOTIDE SEQUENCE</scope>
    <source>
        <strain evidence="5">PLAUS21</strain>
    </source>
</reference>
<evidence type="ECO:0000313" key="5">
    <source>
        <dbReference type="EMBL" id="KAJ3258397.1"/>
    </source>
</evidence>
<name>A0AAD5UHQ0_9FUNG</name>
<dbReference type="EMBL" id="JADGKB010000028">
    <property type="protein sequence ID" value="KAJ3258397.1"/>
    <property type="molecule type" value="Genomic_DNA"/>
</dbReference>
<evidence type="ECO:0000259" key="4">
    <source>
        <dbReference type="PROSITE" id="PS50002"/>
    </source>
</evidence>
<evidence type="ECO:0000256" key="3">
    <source>
        <dbReference type="SAM" id="MobiDB-lite"/>
    </source>
</evidence>
<dbReference type="AlphaFoldDB" id="A0AAD5UHQ0"/>
<accession>A0AAD5UHQ0</accession>
<proteinExistence type="predicted"/>
<evidence type="ECO:0000256" key="2">
    <source>
        <dbReference type="PROSITE-ProRule" id="PRU00192"/>
    </source>
</evidence>
<organism evidence="5 6">
    <name type="scientific">Boothiomyces macroporosus</name>
    <dbReference type="NCBI Taxonomy" id="261099"/>
    <lineage>
        <taxon>Eukaryota</taxon>
        <taxon>Fungi</taxon>
        <taxon>Fungi incertae sedis</taxon>
        <taxon>Chytridiomycota</taxon>
        <taxon>Chytridiomycota incertae sedis</taxon>
        <taxon>Chytridiomycetes</taxon>
        <taxon>Rhizophydiales</taxon>
        <taxon>Terramycetaceae</taxon>
        <taxon>Boothiomyces</taxon>
    </lineage>
</organism>
<keyword evidence="1 2" id="KW-0728">SH3 domain</keyword>
<feature type="compositionally biased region" description="Polar residues" evidence="3">
    <location>
        <begin position="103"/>
        <end position="116"/>
    </location>
</feature>
<protein>
    <recommendedName>
        <fullName evidence="4">SH3 domain-containing protein</fullName>
    </recommendedName>
</protein>
<dbReference type="Proteomes" id="UP001210925">
    <property type="component" value="Unassembled WGS sequence"/>
</dbReference>
<evidence type="ECO:0000313" key="6">
    <source>
        <dbReference type="Proteomes" id="UP001210925"/>
    </source>
</evidence>
<feature type="region of interest" description="Disordered" evidence="3">
    <location>
        <begin position="100"/>
        <end position="138"/>
    </location>
</feature>
<keyword evidence="6" id="KW-1185">Reference proteome</keyword>
<evidence type="ECO:0000256" key="1">
    <source>
        <dbReference type="ARBA" id="ARBA00022443"/>
    </source>
</evidence>
<comment type="caution">
    <text evidence="5">The sequence shown here is derived from an EMBL/GenBank/DDBJ whole genome shotgun (WGS) entry which is preliminary data.</text>
</comment>
<dbReference type="PROSITE" id="PS50002">
    <property type="entry name" value="SH3"/>
    <property type="match status" value="1"/>
</dbReference>
<sequence length="235" mass="26137">MQLEIDPSTPRLYSSRLESLPSSISNKYGSLPITPAHHKLGNIPNTPLAFKYGTMPYTPGNFSYANSVPTSFGSMPQTPYIASLNRPAPNSPSYLKSDLVARSSVQPRPSVTSSEKNTPEREESLSMPSDTVERRYTASNKEIPFRTISRRGNGIVPASDTLQRPSINSELLSKPIEEIPEEKELDKDVPVLRISIEQEIPLFVAIEDYIPNLPDEIPIRVGDRLQILVQYPDST</sequence>
<gene>
    <name evidence="5" type="ORF">HK103_003685</name>
</gene>
<dbReference type="InterPro" id="IPR001452">
    <property type="entry name" value="SH3_domain"/>
</dbReference>